<comment type="caution">
    <text evidence="1">The sequence shown here is derived from an EMBL/GenBank/DDBJ whole genome shotgun (WGS) entry which is preliminary data.</text>
</comment>
<organism evidence="1 2">
    <name type="scientific">Aromia moschata</name>
    <dbReference type="NCBI Taxonomy" id="1265417"/>
    <lineage>
        <taxon>Eukaryota</taxon>
        <taxon>Metazoa</taxon>
        <taxon>Ecdysozoa</taxon>
        <taxon>Arthropoda</taxon>
        <taxon>Hexapoda</taxon>
        <taxon>Insecta</taxon>
        <taxon>Pterygota</taxon>
        <taxon>Neoptera</taxon>
        <taxon>Endopterygota</taxon>
        <taxon>Coleoptera</taxon>
        <taxon>Polyphaga</taxon>
        <taxon>Cucujiformia</taxon>
        <taxon>Chrysomeloidea</taxon>
        <taxon>Cerambycidae</taxon>
        <taxon>Cerambycinae</taxon>
        <taxon>Callichromatini</taxon>
        <taxon>Aromia</taxon>
    </lineage>
</organism>
<dbReference type="AlphaFoldDB" id="A0AAV8Y279"/>
<accession>A0AAV8Y279</accession>
<keyword evidence="2" id="KW-1185">Reference proteome</keyword>
<dbReference type="InterPro" id="IPR036179">
    <property type="entry name" value="Ig-like_dom_sf"/>
</dbReference>
<dbReference type="EMBL" id="JAPWTK010000232">
    <property type="protein sequence ID" value="KAJ8944974.1"/>
    <property type="molecule type" value="Genomic_DNA"/>
</dbReference>
<evidence type="ECO:0000313" key="2">
    <source>
        <dbReference type="Proteomes" id="UP001162162"/>
    </source>
</evidence>
<dbReference type="PANTHER" id="PTHR21261:SF15">
    <property type="entry name" value="BEATEN PATH IIIA, ISOFORM D-RELATED"/>
    <property type="match status" value="1"/>
</dbReference>
<name>A0AAV8Y279_9CUCU</name>
<evidence type="ECO:0008006" key="3">
    <source>
        <dbReference type="Google" id="ProtNLM"/>
    </source>
</evidence>
<protein>
    <recommendedName>
        <fullName evidence="3">Ig-like domain-containing protein</fullName>
    </recommendedName>
</protein>
<proteinExistence type="predicted"/>
<sequence>MDRGLSLNMVELRVPSHVIRNQSAKLECHFDLDGETLYSVKWYKDGNEFFRYVPRDLPITQSFVLPGVTVNNNRMQAFTAVVQW</sequence>
<evidence type="ECO:0000313" key="1">
    <source>
        <dbReference type="EMBL" id="KAJ8944974.1"/>
    </source>
</evidence>
<dbReference type="Proteomes" id="UP001162162">
    <property type="component" value="Unassembled WGS sequence"/>
</dbReference>
<reference evidence="1" key="1">
    <citation type="journal article" date="2023" name="Insect Mol. Biol.">
        <title>Genome sequencing provides insights into the evolution of gene families encoding plant cell wall-degrading enzymes in longhorned beetles.</title>
        <authorList>
            <person name="Shin N.R."/>
            <person name="Okamura Y."/>
            <person name="Kirsch R."/>
            <person name="Pauchet Y."/>
        </authorList>
    </citation>
    <scope>NUCLEOTIDE SEQUENCE</scope>
    <source>
        <strain evidence="1">AMC_N1</strain>
    </source>
</reference>
<dbReference type="SUPFAM" id="SSF48726">
    <property type="entry name" value="Immunoglobulin"/>
    <property type="match status" value="1"/>
</dbReference>
<gene>
    <name evidence="1" type="ORF">NQ318_018438</name>
</gene>
<dbReference type="PANTHER" id="PTHR21261">
    <property type="entry name" value="BEAT PROTEIN"/>
    <property type="match status" value="1"/>
</dbReference>